<keyword evidence="5 8" id="KW-0378">Hydrolase</keyword>
<feature type="domain" description="Peptidase S8/S53" evidence="12">
    <location>
        <begin position="178"/>
        <end position="668"/>
    </location>
</feature>
<evidence type="ECO:0000313" key="15">
    <source>
        <dbReference type="EMBL" id="TNU76342.1"/>
    </source>
</evidence>
<dbReference type="Pfam" id="PF19077">
    <property type="entry name" value="Big_13"/>
    <property type="match status" value="1"/>
</dbReference>
<dbReference type="PANTHER" id="PTHR43806:SF11">
    <property type="entry name" value="CEREVISIN-RELATED"/>
    <property type="match status" value="1"/>
</dbReference>
<dbReference type="PANTHER" id="PTHR43806">
    <property type="entry name" value="PEPTIDASE S8"/>
    <property type="match status" value="1"/>
</dbReference>
<dbReference type="PROSITE" id="PS00138">
    <property type="entry name" value="SUBTILASE_SER"/>
    <property type="match status" value="1"/>
</dbReference>
<keyword evidence="2" id="KW-0134">Cell wall</keyword>
<dbReference type="InterPro" id="IPR050131">
    <property type="entry name" value="Peptidase_S8_subtilisin-like"/>
</dbReference>
<evidence type="ECO:0000256" key="1">
    <source>
        <dbReference type="ARBA" id="ARBA00011073"/>
    </source>
</evidence>
<evidence type="ECO:0000313" key="16">
    <source>
        <dbReference type="Proteomes" id="UP000313849"/>
    </source>
</evidence>
<feature type="active site" description="Charge relay system" evidence="7 8">
    <location>
        <position position="274"/>
    </location>
</feature>
<keyword evidence="16" id="KW-1185">Reference proteome</keyword>
<evidence type="ECO:0000259" key="12">
    <source>
        <dbReference type="Pfam" id="PF00082"/>
    </source>
</evidence>
<evidence type="ECO:0000256" key="8">
    <source>
        <dbReference type="PROSITE-ProRule" id="PRU01240"/>
    </source>
</evidence>
<dbReference type="EMBL" id="VENP01000008">
    <property type="protein sequence ID" value="TNU76342.1"/>
    <property type="molecule type" value="Genomic_DNA"/>
</dbReference>
<dbReference type="RefSeq" id="WP_139986175.1">
    <property type="nucleotide sequence ID" value="NZ_VENP01000008.1"/>
</dbReference>
<feature type="domain" description="PA" evidence="13">
    <location>
        <begin position="465"/>
        <end position="542"/>
    </location>
</feature>
<dbReference type="InterPro" id="IPR015500">
    <property type="entry name" value="Peptidase_S8_subtilisin-rel"/>
</dbReference>
<dbReference type="InterPro" id="IPR003137">
    <property type="entry name" value="PA_domain"/>
</dbReference>
<keyword evidence="6 8" id="KW-0720">Serine protease</keyword>
<dbReference type="InterPro" id="IPR000209">
    <property type="entry name" value="Peptidase_S8/S53_dom"/>
</dbReference>
<dbReference type="PROSITE" id="PS00137">
    <property type="entry name" value="SUBTILASE_HIS"/>
    <property type="match status" value="1"/>
</dbReference>
<dbReference type="CDD" id="cd07474">
    <property type="entry name" value="Peptidases_S8_subtilisin_Vpr-like"/>
    <property type="match status" value="1"/>
</dbReference>
<evidence type="ECO:0000259" key="13">
    <source>
        <dbReference type="Pfam" id="PF02225"/>
    </source>
</evidence>
<gene>
    <name evidence="15" type="ORF">FH969_03640</name>
</gene>
<sequence length="1299" mass="131597">MTSPRTSRRWLPSVAAAAVAALVAGTAVGAAADPTALPSAGAVERPDAGTLEKNQLLTDSGTVTAFVQLDLPTTRDVAPTATPNASQQRQADGAADEIASTAGDVVADIDGDVEELYTTVNGLAGVAVRADAGALAALADRDDVVSIRPITSMEITSNGGSDVFTRTAQVWQDLGVTGEGQTIAVIDTGIDYSHASFNPDSDLAYPADLASAGDFFTRDVTWPQGKVIGGWDFVGRAYTGGYTDTPAAPDPNPMDESPAVCTDVPASVPIGDGHGSHVAGTAAGYGVSADGTTFQGDYTALSGEDLLGMQVGPGSAPAADLVALKVFGCAGSTEYVGAALDWLLDPTNEVAAKVTVVNLSVGSTWSPADDPENELVNQLVDAGKVVVISSGNSGDVFDIGGSPGNANGALTVANSVGNQFDLAAAQIRTGSADAPDELYAGQYSIAYLFPNGPVGPSEITTLTPGTLAYNSGCVAYTDQDKAKVAGKTVVVAWDDAAALPCGSAARTNNAAAAGAAGIVFTGRSEVFSAGLTGAVTIPTFQLTGPGTEDLLTYDPATGVIALNEPTWITYDDTLGLSVTAPSVADTLNDSSSRGVHGSLGVAKPDVAAPGTTISSVAVGSGNGSSIKSGTSMAAPHTTGIAALTRAAHPDWSAAKVKAAVMNGANHDVTLDGDVFGPQRVGSGRVDAANAVGTSVVAYSADNPTGVSLSYGVIEATGPVSLTKKVEIANSGASAVTLGVAYVPQTEVAGVTYTVSASSVTVPAGGTATVDVTLSIPDPRALAKTADPTLLADQGLGLEREFLATPQGWLELSGAPDVDGALRVPVSAVTKPASALSASRVVFSSALSNDATLELTGTGVNQDGYLSLVAPFQLGATSPAIEGDLTPSLRAADLAAVGVAPFSYQATDDYLAFGVQTQGPWATLGGSNKIAIEIDTGGANSPYTVGVQKYQVGSDYVDTTVVGVWDKNGKNTGLELLNNLDGSIDSNTYDSTVAVLPVSLASIGLTDGATATFTYTVQGTSWLASDVVDEIADVTYDGATNLRFGGGQGPVFVGAPVTGISVHRPVATITPAATAQGKVDVADTGVDVLLLSLHNKVGSQATALDVVDVLPAPPVDKVKPEVTLVSPASAGPFKALDLRVDATDAGGLKKIVANVYRDGKLVKSTQTAFNGETSGSHTATVQLPSGKYTVKYNAQDLAGNTSQTKTFSFTIDSTKPTVSVKGWPYTFGSRGVYSLVSFKLYDAGKIDKVSVNGVVKDLSNNTWSDLNFVRPGAFGAIRGTNTLVVYDVAGNTTTVTFRLR</sequence>
<feature type="signal peptide" evidence="11">
    <location>
        <begin position="1"/>
        <end position="32"/>
    </location>
</feature>
<accession>A0A5C5BE88</accession>
<feature type="chain" id="PRO_5022968378" description="S8 family serine peptidase" evidence="11">
    <location>
        <begin position="33"/>
        <end position="1299"/>
    </location>
</feature>
<keyword evidence="2" id="KW-0964">Secreted</keyword>
<dbReference type="Gene3D" id="3.40.50.200">
    <property type="entry name" value="Peptidase S8/S53 domain"/>
    <property type="match status" value="2"/>
</dbReference>
<protein>
    <recommendedName>
        <fullName evidence="17">S8 family serine peptidase</fullName>
    </recommendedName>
</protein>
<dbReference type="OrthoDB" id="9813435at2"/>
<feature type="compositionally biased region" description="Polar residues" evidence="10">
    <location>
        <begin position="81"/>
        <end position="90"/>
    </location>
</feature>
<dbReference type="SUPFAM" id="SSF52743">
    <property type="entry name" value="Subtilisin-like"/>
    <property type="match status" value="1"/>
</dbReference>
<evidence type="ECO:0000256" key="3">
    <source>
        <dbReference type="ARBA" id="ARBA00022670"/>
    </source>
</evidence>
<name>A0A5C5BE88_9MICO</name>
<dbReference type="PROSITE" id="PS51318">
    <property type="entry name" value="TAT"/>
    <property type="match status" value="1"/>
</dbReference>
<evidence type="ECO:0000256" key="11">
    <source>
        <dbReference type="SAM" id="SignalP"/>
    </source>
</evidence>
<feature type="domain" description="Bacterial Ig-like" evidence="14">
    <location>
        <begin position="1163"/>
        <end position="1211"/>
    </location>
</feature>
<evidence type="ECO:0008006" key="17">
    <source>
        <dbReference type="Google" id="ProtNLM"/>
    </source>
</evidence>
<proteinExistence type="inferred from homology"/>
<dbReference type="PROSITE" id="PS51892">
    <property type="entry name" value="SUBTILASE"/>
    <property type="match status" value="1"/>
</dbReference>
<feature type="active site" description="Charge relay system" evidence="7 8">
    <location>
        <position position="631"/>
    </location>
</feature>
<comment type="similarity">
    <text evidence="1 8 9">Belongs to the peptidase S8 family.</text>
</comment>
<dbReference type="InterPro" id="IPR034213">
    <property type="entry name" value="S8_Vpr-like"/>
</dbReference>
<organism evidence="15 16">
    <name type="scientific">Miniimonas arenae</name>
    <dbReference type="NCBI Taxonomy" id="676201"/>
    <lineage>
        <taxon>Bacteria</taxon>
        <taxon>Bacillati</taxon>
        <taxon>Actinomycetota</taxon>
        <taxon>Actinomycetes</taxon>
        <taxon>Micrococcales</taxon>
        <taxon>Beutenbergiaceae</taxon>
        <taxon>Miniimonas</taxon>
    </lineage>
</organism>
<evidence type="ECO:0000256" key="7">
    <source>
        <dbReference type="PIRSR" id="PIRSR615500-1"/>
    </source>
</evidence>
<keyword evidence="4 11" id="KW-0732">Signal</keyword>
<dbReference type="PROSITE" id="PS00136">
    <property type="entry name" value="SUBTILASE_ASP"/>
    <property type="match status" value="1"/>
</dbReference>
<evidence type="ECO:0000256" key="2">
    <source>
        <dbReference type="ARBA" id="ARBA00022512"/>
    </source>
</evidence>
<dbReference type="Pfam" id="PF02225">
    <property type="entry name" value="PA"/>
    <property type="match status" value="1"/>
</dbReference>
<dbReference type="PRINTS" id="PR00723">
    <property type="entry name" value="SUBTILISIN"/>
</dbReference>
<feature type="active site" description="Charge relay system" evidence="7 8">
    <location>
        <position position="187"/>
    </location>
</feature>
<dbReference type="Gene3D" id="2.60.40.10">
    <property type="entry name" value="Immunoglobulins"/>
    <property type="match status" value="1"/>
</dbReference>
<dbReference type="GO" id="GO:0005975">
    <property type="term" value="P:carbohydrate metabolic process"/>
    <property type="evidence" value="ECO:0007669"/>
    <property type="project" value="UniProtKB-ARBA"/>
</dbReference>
<feature type="region of interest" description="Disordered" evidence="10">
    <location>
        <begin position="74"/>
        <end position="96"/>
    </location>
</feature>
<dbReference type="InterPro" id="IPR022398">
    <property type="entry name" value="Peptidase_S8_His-AS"/>
</dbReference>
<comment type="caution">
    <text evidence="15">The sequence shown here is derived from an EMBL/GenBank/DDBJ whole genome shotgun (WGS) entry which is preliminary data.</text>
</comment>
<dbReference type="InterPro" id="IPR006311">
    <property type="entry name" value="TAT_signal"/>
</dbReference>
<dbReference type="Pfam" id="PF00082">
    <property type="entry name" value="Peptidase_S8"/>
    <property type="match status" value="1"/>
</dbReference>
<evidence type="ECO:0000256" key="5">
    <source>
        <dbReference type="ARBA" id="ARBA00022801"/>
    </source>
</evidence>
<dbReference type="InterPro" id="IPR013783">
    <property type="entry name" value="Ig-like_fold"/>
</dbReference>
<dbReference type="Proteomes" id="UP000313849">
    <property type="component" value="Unassembled WGS sequence"/>
</dbReference>
<dbReference type="GO" id="GO:0004252">
    <property type="term" value="F:serine-type endopeptidase activity"/>
    <property type="evidence" value="ECO:0007669"/>
    <property type="project" value="UniProtKB-UniRule"/>
</dbReference>
<dbReference type="InterPro" id="IPR023827">
    <property type="entry name" value="Peptidase_S8_Asp-AS"/>
</dbReference>
<evidence type="ECO:0000256" key="10">
    <source>
        <dbReference type="SAM" id="MobiDB-lite"/>
    </source>
</evidence>
<dbReference type="InterPro" id="IPR036852">
    <property type="entry name" value="Peptidase_S8/S53_dom_sf"/>
</dbReference>
<dbReference type="GO" id="GO:0006508">
    <property type="term" value="P:proteolysis"/>
    <property type="evidence" value="ECO:0007669"/>
    <property type="project" value="UniProtKB-KW"/>
</dbReference>
<evidence type="ECO:0000256" key="6">
    <source>
        <dbReference type="ARBA" id="ARBA00022825"/>
    </source>
</evidence>
<dbReference type="InterPro" id="IPR044016">
    <property type="entry name" value="Big_13"/>
</dbReference>
<reference evidence="15 16" key="1">
    <citation type="submission" date="2019-06" db="EMBL/GenBank/DDBJ databases">
        <title>Draft genome sequence of Miniimonas arenae KCTC 19750T isolated from sea sand.</title>
        <authorList>
            <person name="Park S.-J."/>
        </authorList>
    </citation>
    <scope>NUCLEOTIDE SEQUENCE [LARGE SCALE GENOMIC DNA]</scope>
    <source>
        <strain evidence="15 16">KCTC 19750</strain>
    </source>
</reference>
<keyword evidence="3 8" id="KW-0645">Protease</keyword>
<evidence type="ECO:0000259" key="14">
    <source>
        <dbReference type="Pfam" id="PF19077"/>
    </source>
</evidence>
<evidence type="ECO:0000256" key="4">
    <source>
        <dbReference type="ARBA" id="ARBA00022729"/>
    </source>
</evidence>
<evidence type="ECO:0000256" key="9">
    <source>
        <dbReference type="RuleBase" id="RU003355"/>
    </source>
</evidence>
<dbReference type="InterPro" id="IPR023828">
    <property type="entry name" value="Peptidase_S8_Ser-AS"/>
</dbReference>